<organism evidence="2 3">
    <name type="scientific">Granulicella aggregans</name>
    <dbReference type="NCBI Taxonomy" id="474949"/>
    <lineage>
        <taxon>Bacteria</taxon>
        <taxon>Pseudomonadati</taxon>
        <taxon>Acidobacteriota</taxon>
        <taxon>Terriglobia</taxon>
        <taxon>Terriglobales</taxon>
        <taxon>Acidobacteriaceae</taxon>
        <taxon>Granulicella</taxon>
    </lineage>
</organism>
<reference evidence="2 3" key="1">
    <citation type="submission" date="2020-08" db="EMBL/GenBank/DDBJ databases">
        <title>Genomic Encyclopedia of Type Strains, Phase IV (KMG-V): Genome sequencing to study the core and pangenomes of soil and plant-associated prokaryotes.</title>
        <authorList>
            <person name="Whitman W."/>
        </authorList>
    </citation>
    <scope>NUCLEOTIDE SEQUENCE [LARGE SCALE GENOMIC DNA]</scope>
    <source>
        <strain evidence="2 3">M8UP14</strain>
    </source>
</reference>
<evidence type="ECO:0000313" key="3">
    <source>
        <dbReference type="Proteomes" id="UP000540989"/>
    </source>
</evidence>
<dbReference type="RefSeq" id="WP_221312885.1">
    <property type="nucleotide sequence ID" value="NZ_JACHIP010000005.1"/>
</dbReference>
<gene>
    <name evidence="2" type="ORF">HDF16_003826</name>
</gene>
<proteinExistence type="predicted"/>
<accession>A0A7W8E4I3</accession>
<dbReference type="AlphaFoldDB" id="A0A7W8E4I3"/>
<dbReference type="InterPro" id="IPR041657">
    <property type="entry name" value="HTH_17"/>
</dbReference>
<evidence type="ECO:0000259" key="1">
    <source>
        <dbReference type="Pfam" id="PF12728"/>
    </source>
</evidence>
<evidence type="ECO:0000313" key="2">
    <source>
        <dbReference type="EMBL" id="MBB5059103.1"/>
    </source>
</evidence>
<comment type="caution">
    <text evidence="2">The sequence shown here is derived from an EMBL/GenBank/DDBJ whole genome shotgun (WGS) entry which is preliminary data.</text>
</comment>
<dbReference type="Pfam" id="PF12728">
    <property type="entry name" value="HTH_17"/>
    <property type="match status" value="1"/>
</dbReference>
<dbReference type="Proteomes" id="UP000540989">
    <property type="component" value="Unassembled WGS sequence"/>
</dbReference>
<keyword evidence="3" id="KW-1185">Reference proteome</keyword>
<dbReference type="SUPFAM" id="SSF46955">
    <property type="entry name" value="Putative DNA-binding domain"/>
    <property type="match status" value="1"/>
</dbReference>
<feature type="domain" description="Helix-turn-helix" evidence="1">
    <location>
        <begin position="7"/>
        <end position="55"/>
    </location>
</feature>
<dbReference type="InterPro" id="IPR009061">
    <property type="entry name" value="DNA-bd_dom_put_sf"/>
</dbReference>
<dbReference type="GO" id="GO:0003677">
    <property type="term" value="F:DNA binding"/>
    <property type="evidence" value="ECO:0007669"/>
    <property type="project" value="InterPro"/>
</dbReference>
<name>A0A7W8E4I3_9BACT</name>
<protein>
    <submittedName>
        <fullName evidence="2">Excisionase family DNA binding protein</fullName>
    </submittedName>
</protein>
<dbReference type="EMBL" id="JACHIP010000005">
    <property type="protein sequence ID" value="MBB5059103.1"/>
    <property type="molecule type" value="Genomic_DNA"/>
</dbReference>
<dbReference type="InterPro" id="IPR010093">
    <property type="entry name" value="SinI_DNA-bd"/>
</dbReference>
<sequence>MSEFEQLMSDAEAAKFLGGLHPKTVQRMARRGDLPAYRIGRYWRFRASELDQWLRVESRNQTSPPAHT</sequence>
<dbReference type="NCBIfam" id="TIGR01764">
    <property type="entry name" value="excise"/>
    <property type="match status" value="1"/>
</dbReference>